<proteinExistence type="predicted"/>
<name>A0A3M7S6E1_BRAPC</name>
<comment type="caution">
    <text evidence="1">The sequence shown here is derived from an EMBL/GenBank/DDBJ whole genome shotgun (WGS) entry which is preliminary data.</text>
</comment>
<gene>
    <name evidence="1" type="ORF">BpHYR1_001085</name>
</gene>
<reference evidence="1 2" key="1">
    <citation type="journal article" date="2018" name="Sci. Rep.">
        <title>Genomic signatures of local adaptation to the degree of environmental predictability in rotifers.</title>
        <authorList>
            <person name="Franch-Gras L."/>
            <person name="Hahn C."/>
            <person name="Garcia-Roger E.M."/>
            <person name="Carmona M.J."/>
            <person name="Serra M."/>
            <person name="Gomez A."/>
        </authorList>
    </citation>
    <scope>NUCLEOTIDE SEQUENCE [LARGE SCALE GENOMIC DNA]</scope>
    <source>
        <strain evidence="1">HYR1</strain>
    </source>
</reference>
<keyword evidence="2" id="KW-1185">Reference proteome</keyword>
<dbReference type="Proteomes" id="UP000276133">
    <property type="component" value="Unassembled WGS sequence"/>
</dbReference>
<evidence type="ECO:0000313" key="1">
    <source>
        <dbReference type="EMBL" id="RNA31205.1"/>
    </source>
</evidence>
<dbReference type="EMBL" id="REGN01001971">
    <property type="protein sequence ID" value="RNA31205.1"/>
    <property type="molecule type" value="Genomic_DNA"/>
</dbReference>
<accession>A0A3M7S6E1</accession>
<protein>
    <submittedName>
        <fullName evidence="1">Uncharacterized protein</fullName>
    </submittedName>
</protein>
<dbReference type="AlphaFoldDB" id="A0A3M7S6E1"/>
<organism evidence="1 2">
    <name type="scientific">Brachionus plicatilis</name>
    <name type="common">Marine rotifer</name>
    <name type="synonym">Brachionus muelleri</name>
    <dbReference type="NCBI Taxonomy" id="10195"/>
    <lineage>
        <taxon>Eukaryota</taxon>
        <taxon>Metazoa</taxon>
        <taxon>Spiralia</taxon>
        <taxon>Gnathifera</taxon>
        <taxon>Rotifera</taxon>
        <taxon>Eurotatoria</taxon>
        <taxon>Monogononta</taxon>
        <taxon>Pseudotrocha</taxon>
        <taxon>Ploima</taxon>
        <taxon>Brachionidae</taxon>
        <taxon>Brachionus</taxon>
    </lineage>
</organism>
<evidence type="ECO:0000313" key="2">
    <source>
        <dbReference type="Proteomes" id="UP000276133"/>
    </source>
</evidence>
<sequence length="59" mass="7009">MGNYASFLLFLLRKSYLNICQDLVELINSLIIQNLARPCLIFNSRQSFRIFLKYLDSDY</sequence>